<dbReference type="InterPro" id="IPR004045">
    <property type="entry name" value="Glutathione_S-Trfase_N"/>
</dbReference>
<dbReference type="Pfam" id="PF25907">
    <property type="entry name" value="DUF7962"/>
    <property type="match status" value="1"/>
</dbReference>
<dbReference type="EMBL" id="ONZQ02000001">
    <property type="protein sequence ID" value="SPN97263.1"/>
    <property type="molecule type" value="Genomic_DNA"/>
</dbReference>
<evidence type="ECO:0000259" key="1">
    <source>
        <dbReference type="PROSITE" id="PS50404"/>
    </source>
</evidence>
<comment type="caution">
    <text evidence="2">The sequence shown here is derived from an EMBL/GenBank/DDBJ whole genome shotgun (WGS) entry which is preliminary data.</text>
</comment>
<protein>
    <recommendedName>
        <fullName evidence="1">GST N-terminal domain-containing protein</fullName>
    </recommendedName>
</protein>
<dbReference type="InterPro" id="IPR050983">
    <property type="entry name" value="GST_Omega/HSP26"/>
</dbReference>
<dbReference type="Gene3D" id="3.40.30.110">
    <property type="match status" value="2"/>
</dbReference>
<proteinExistence type="predicted"/>
<name>A0AAE8MPQ8_9PEZI</name>
<dbReference type="AlphaFoldDB" id="A0AAE8MPQ8"/>
<feature type="domain" description="GST N-terminal" evidence="1">
    <location>
        <begin position="10"/>
        <end position="89"/>
    </location>
</feature>
<dbReference type="CDD" id="cd00570">
    <property type="entry name" value="GST_N_family"/>
    <property type="match status" value="1"/>
</dbReference>
<dbReference type="PROSITE" id="PS50404">
    <property type="entry name" value="GST_NTER"/>
    <property type="match status" value="1"/>
</dbReference>
<evidence type="ECO:0000313" key="3">
    <source>
        <dbReference type="Proteomes" id="UP001187682"/>
    </source>
</evidence>
<keyword evidence="3" id="KW-1185">Reference proteome</keyword>
<dbReference type="SUPFAM" id="SSF52833">
    <property type="entry name" value="Thioredoxin-like"/>
    <property type="match status" value="1"/>
</dbReference>
<dbReference type="PANTHER" id="PTHR43968:SF6">
    <property type="entry name" value="GLUTATHIONE S-TRANSFERASE OMEGA"/>
    <property type="match status" value="1"/>
</dbReference>
<dbReference type="GO" id="GO:0005737">
    <property type="term" value="C:cytoplasm"/>
    <property type="evidence" value="ECO:0007669"/>
    <property type="project" value="TreeGrafter"/>
</dbReference>
<sequence length="345" mass="38089">MASSTGEGAAPIVLYHYPYSPYARRVVWYLALRGIPYMECIQPPFMPRPDVEALGVNYRRIPILTVGRDVYLDTRLIIQKLEALYPEKPRLGATSGGDQAIEQLLQSFNIDGGIFNHAFQLLPTDLPVLRDPVYYKDRAEFIGKSLTKESLGKGRPEAVNEMKKAFDLFEHMLLADGRDWVLGSDGPRVADIEAIWPYHWLAGIPGALPEETFSPSTYPRVYSWIDRFQKAVSAAKKTNGRAERISGEAALKLTAGSPWNEAPGSVDPQDSVVVADGLRGGDLVTVWPTDTGSSHRDTGSLVSISSTEVVIETRAKDNAATVLRVHAPRHGFRVRKTAGTTQTRL</sequence>
<dbReference type="Pfam" id="PF13417">
    <property type="entry name" value="GST_N_3"/>
    <property type="match status" value="1"/>
</dbReference>
<dbReference type="SUPFAM" id="SSF47616">
    <property type="entry name" value="GST C-terminal domain-like"/>
    <property type="match status" value="1"/>
</dbReference>
<dbReference type="PANTHER" id="PTHR43968">
    <property type="match status" value="1"/>
</dbReference>
<dbReference type="InterPro" id="IPR036282">
    <property type="entry name" value="Glutathione-S-Trfase_C_sf"/>
</dbReference>
<evidence type="ECO:0000313" key="2">
    <source>
        <dbReference type="EMBL" id="SPN97263.1"/>
    </source>
</evidence>
<organism evidence="2 3">
    <name type="scientific">Cephalotrichum gorgonifer</name>
    <dbReference type="NCBI Taxonomy" id="2041049"/>
    <lineage>
        <taxon>Eukaryota</taxon>
        <taxon>Fungi</taxon>
        <taxon>Dikarya</taxon>
        <taxon>Ascomycota</taxon>
        <taxon>Pezizomycotina</taxon>
        <taxon>Sordariomycetes</taxon>
        <taxon>Hypocreomycetidae</taxon>
        <taxon>Microascales</taxon>
        <taxon>Microascaceae</taxon>
        <taxon>Cephalotrichum</taxon>
    </lineage>
</organism>
<dbReference type="Proteomes" id="UP001187682">
    <property type="component" value="Unassembled WGS sequence"/>
</dbReference>
<dbReference type="InterPro" id="IPR058268">
    <property type="entry name" value="DUF7962"/>
</dbReference>
<reference evidence="2" key="1">
    <citation type="submission" date="2018-03" db="EMBL/GenBank/DDBJ databases">
        <authorList>
            <person name="Guldener U."/>
        </authorList>
    </citation>
    <scope>NUCLEOTIDE SEQUENCE</scope>
</reference>
<gene>
    <name evidence="2" type="ORF">DNG_00777</name>
</gene>
<accession>A0AAE8MPQ8</accession>
<dbReference type="InterPro" id="IPR036249">
    <property type="entry name" value="Thioredoxin-like_sf"/>
</dbReference>